<feature type="compositionally biased region" description="Basic and acidic residues" evidence="1">
    <location>
        <begin position="135"/>
        <end position="164"/>
    </location>
</feature>
<evidence type="ECO:0000313" key="3">
    <source>
        <dbReference type="Proteomes" id="UP000594262"/>
    </source>
</evidence>
<evidence type="ECO:0000256" key="1">
    <source>
        <dbReference type="SAM" id="MobiDB-lite"/>
    </source>
</evidence>
<evidence type="ECO:0000313" key="2">
    <source>
        <dbReference type="EnsemblMetazoa" id="CLYHEMP003921.3"/>
    </source>
</evidence>
<dbReference type="AlphaFoldDB" id="A0A7M5WQZ8"/>
<feature type="region of interest" description="Disordered" evidence="1">
    <location>
        <begin position="429"/>
        <end position="451"/>
    </location>
</feature>
<organism evidence="2 3">
    <name type="scientific">Clytia hemisphaerica</name>
    <dbReference type="NCBI Taxonomy" id="252671"/>
    <lineage>
        <taxon>Eukaryota</taxon>
        <taxon>Metazoa</taxon>
        <taxon>Cnidaria</taxon>
        <taxon>Hydrozoa</taxon>
        <taxon>Hydroidolina</taxon>
        <taxon>Leptothecata</taxon>
        <taxon>Obeliida</taxon>
        <taxon>Clytiidae</taxon>
        <taxon>Clytia</taxon>
    </lineage>
</organism>
<feature type="region of interest" description="Disordered" evidence="1">
    <location>
        <begin position="125"/>
        <end position="176"/>
    </location>
</feature>
<name>A0A7M5WQZ8_9CNID</name>
<dbReference type="EnsemblMetazoa" id="CLYHEMT003921.3">
    <property type="protein sequence ID" value="CLYHEMP003921.3"/>
    <property type="gene ID" value="CLYHEMG003921"/>
</dbReference>
<feature type="compositionally biased region" description="Acidic residues" evidence="1">
    <location>
        <begin position="166"/>
        <end position="176"/>
    </location>
</feature>
<feature type="compositionally biased region" description="Acidic residues" evidence="1">
    <location>
        <begin position="433"/>
        <end position="446"/>
    </location>
</feature>
<keyword evidence="3" id="KW-1185">Reference proteome</keyword>
<protein>
    <submittedName>
        <fullName evidence="2">Uncharacterized protein</fullName>
    </submittedName>
</protein>
<accession>A0A7M5WQZ8</accession>
<proteinExistence type="predicted"/>
<sequence length="567" mass="65670">VDYDRFAELFMKHRATTSKKFYVTRFNHREAIQMSLKCYEVFGIDKTLQTEAKKFAKSIKTTSSNAGKLKDWLKKNITMIKEETGEDACDEEIVEELRSLLGSMDGEKSNIGQEDAVGVDINTCTESSNGIEESDTTHDIKRSSEETSGIEKSDTTHDIKRSSEETSGDMEIDDDGNGSINFSIEFDINNLKDSSESTIISEILDELIDKVSNISPLNDVLAKTKEVTTVKEETKLKDFKVVLKDVQHKTTSGKTFRENIEIKENSDKSKKVLSKDGEVIFLKDTFQEEEVPRRQLKEVYNKMKRLTSKDVDNFYTTFRKHLSSLVGGGCASARYEVLFGTKQHFDYEGKQITVHLLNHYQNTGFLKDDLYEHFEKAVDELFPSKNSLDLHRKFNLLIPVSLIWLTQFETNLSAEQAAYFLSHHYEGATNTQSEDEAEEEKEEESINENKMDKDKTLSFRRDFSLEDWHQTTKLTREQLLILVFVIKDLIRQGKYIKKSLFEDTLRVATTTYPRARQLCDLTWNAHFKDVITSMTRKFIKEKRTKDTSKFEEFVLEARRLYNYDLKH</sequence>
<dbReference type="Proteomes" id="UP000594262">
    <property type="component" value="Unplaced"/>
</dbReference>
<reference evidence="2" key="1">
    <citation type="submission" date="2021-01" db="UniProtKB">
        <authorList>
            <consortium name="EnsemblMetazoa"/>
        </authorList>
    </citation>
    <scope>IDENTIFICATION</scope>
</reference>